<sequence>MSSDFLLRPLPERPALSEAAPWQYPLPTDRYLDNGMRVVVHHLPGQHIVSGCVVVELPLSSEPRHLEGIATITARCMDEGTATHPGTGYAEELASEGAALSLAVGQAGLQVFLDAPVSRMDRALALFAEALVRPTLAAEDIERHVDLRLAEIEQLLSRPTSFTPILLRAVVFEPTNRAQRLIGGNRACLANIRPDDVWAFHGTHLDPTRATLVLGGDFSRNDPMPLIESVFGPWRGIGLPPAAHPMPTPGPPRIVLADRPGAVQANIALGGIGPDRLDPDWADLKVATHAVGGAFWSRLNRVLREERGFTYGISMGMLPFRRGGAFNVASSFRTDVAAAALDEARGLMSLEDAPLTADEVTDAVSYATGLAPLGFATARGVVDQTASNVLNGLPLGHVNDHLARLRAVTPESATRAYTVMADPARISIVVAGDAELLLDPLSDIGLVPDEVVHPEDIVG</sequence>
<protein>
    <submittedName>
        <fullName evidence="3">Predicted Zn-dependent peptidase</fullName>
    </submittedName>
</protein>
<evidence type="ECO:0000313" key="4">
    <source>
        <dbReference type="Proteomes" id="UP000199086"/>
    </source>
</evidence>
<dbReference type="InterPro" id="IPR007863">
    <property type="entry name" value="Peptidase_M16_C"/>
</dbReference>
<dbReference type="Gene3D" id="3.30.830.10">
    <property type="entry name" value="Metalloenzyme, LuxS/M16 peptidase-like"/>
    <property type="match status" value="2"/>
</dbReference>
<dbReference type="Pfam" id="PF00675">
    <property type="entry name" value="Peptidase_M16"/>
    <property type="match status" value="1"/>
</dbReference>
<evidence type="ECO:0000313" key="3">
    <source>
        <dbReference type="EMBL" id="SDB85867.1"/>
    </source>
</evidence>
<dbReference type="STRING" id="1577474.GA0111570_105119"/>
<dbReference type="Pfam" id="PF05193">
    <property type="entry name" value="Peptidase_M16_C"/>
    <property type="match status" value="1"/>
</dbReference>
<dbReference type="RefSeq" id="WP_175557415.1">
    <property type="nucleotide sequence ID" value="NZ_FMYF01000005.1"/>
</dbReference>
<dbReference type="InterPro" id="IPR011765">
    <property type="entry name" value="Pept_M16_N"/>
</dbReference>
<dbReference type="PANTHER" id="PTHR11851:SF224">
    <property type="entry name" value="PROCESSING PROTEASE"/>
    <property type="match status" value="1"/>
</dbReference>
<keyword evidence="4" id="KW-1185">Reference proteome</keyword>
<accession>A0A1G6GV31</accession>
<evidence type="ECO:0000259" key="2">
    <source>
        <dbReference type="Pfam" id="PF05193"/>
    </source>
</evidence>
<evidence type="ECO:0000259" key="1">
    <source>
        <dbReference type="Pfam" id="PF00675"/>
    </source>
</evidence>
<name>A0A1G6GV31_9ACTN</name>
<dbReference type="SUPFAM" id="SSF63411">
    <property type="entry name" value="LuxS/MPP-like metallohydrolase"/>
    <property type="match status" value="2"/>
</dbReference>
<dbReference type="InterPro" id="IPR050361">
    <property type="entry name" value="MPP/UQCRC_Complex"/>
</dbReference>
<gene>
    <name evidence="3" type="ORF">GA0111570_105119</name>
</gene>
<dbReference type="GO" id="GO:0046872">
    <property type="term" value="F:metal ion binding"/>
    <property type="evidence" value="ECO:0007669"/>
    <property type="project" value="InterPro"/>
</dbReference>
<dbReference type="Proteomes" id="UP000199086">
    <property type="component" value="Unassembled WGS sequence"/>
</dbReference>
<proteinExistence type="predicted"/>
<feature type="domain" description="Peptidase M16 N-terminal" evidence="1">
    <location>
        <begin position="37"/>
        <end position="167"/>
    </location>
</feature>
<reference evidence="3 4" key="1">
    <citation type="submission" date="2016-06" db="EMBL/GenBank/DDBJ databases">
        <authorList>
            <person name="Olsen C.W."/>
            <person name="Carey S."/>
            <person name="Hinshaw L."/>
            <person name="Karasin A.I."/>
        </authorList>
    </citation>
    <scope>NUCLEOTIDE SEQUENCE [LARGE SCALE GENOMIC DNA]</scope>
    <source>
        <strain evidence="3 4">LZ-22</strain>
    </source>
</reference>
<dbReference type="AlphaFoldDB" id="A0A1G6GV31"/>
<dbReference type="EMBL" id="FMYF01000005">
    <property type="protein sequence ID" value="SDB85867.1"/>
    <property type="molecule type" value="Genomic_DNA"/>
</dbReference>
<dbReference type="InterPro" id="IPR011249">
    <property type="entry name" value="Metalloenz_LuxS/M16"/>
</dbReference>
<feature type="domain" description="Peptidase M16 C-terminal" evidence="2">
    <location>
        <begin position="192"/>
        <end position="363"/>
    </location>
</feature>
<organism evidence="3 4">
    <name type="scientific">Raineyella antarctica</name>
    <dbReference type="NCBI Taxonomy" id="1577474"/>
    <lineage>
        <taxon>Bacteria</taxon>
        <taxon>Bacillati</taxon>
        <taxon>Actinomycetota</taxon>
        <taxon>Actinomycetes</taxon>
        <taxon>Propionibacteriales</taxon>
        <taxon>Propionibacteriaceae</taxon>
        <taxon>Raineyella</taxon>
    </lineage>
</organism>
<dbReference type="PANTHER" id="PTHR11851">
    <property type="entry name" value="METALLOPROTEASE"/>
    <property type="match status" value="1"/>
</dbReference>